<protein>
    <submittedName>
        <fullName evidence="2">Tat pathway signal sequence</fullName>
    </submittedName>
</protein>
<dbReference type="AlphaFoldDB" id="A0A329TVW0"/>
<evidence type="ECO:0000313" key="2">
    <source>
        <dbReference type="EMBL" id="RAW53429.1"/>
    </source>
</evidence>
<dbReference type="RefSeq" id="WP_158401400.1">
    <property type="nucleotide sequence ID" value="NZ_PRLB01000011.1"/>
</dbReference>
<evidence type="ECO:0000256" key="1">
    <source>
        <dbReference type="SAM" id="SignalP"/>
    </source>
</evidence>
<dbReference type="InterPro" id="IPR006311">
    <property type="entry name" value="TAT_signal"/>
</dbReference>
<dbReference type="Proteomes" id="UP000251144">
    <property type="component" value="Unassembled WGS sequence"/>
</dbReference>
<sequence length="207" mass="21592">MSNKISRRTFLKCTGASAAALGAAAMLGGCGSSTSNAIEVKVGDKVSNWNNLGVQLTSVFTMANTPDLPGHEYVAVLVTAVNRSGATTFNIGAQNLAELDAAYPLNDEATKLDVARQYFHALAASTTDFTAVCDGAEAEVGAYIQLYNAAAQSFSESTNLPPQGAGYIQLICCVPTGWQKLSVTFTPTFVANKSLTFSLSSSDLTKA</sequence>
<dbReference type="PROSITE" id="PS51318">
    <property type="entry name" value="TAT"/>
    <property type="match status" value="1"/>
</dbReference>
<feature type="signal peptide" evidence="1">
    <location>
        <begin position="1"/>
        <end position="37"/>
    </location>
</feature>
<comment type="caution">
    <text evidence="2">The sequence shown here is derived from an EMBL/GenBank/DDBJ whole genome shotgun (WGS) entry which is preliminary data.</text>
</comment>
<dbReference type="NCBIfam" id="TIGR01409">
    <property type="entry name" value="TAT_signal_seq"/>
    <property type="match status" value="1"/>
</dbReference>
<proteinExistence type="predicted"/>
<dbReference type="PROSITE" id="PS51257">
    <property type="entry name" value="PROKAR_LIPOPROTEIN"/>
    <property type="match status" value="1"/>
</dbReference>
<dbReference type="EMBL" id="PRLB01000011">
    <property type="protein sequence ID" value="RAW53429.1"/>
    <property type="molecule type" value="Genomic_DNA"/>
</dbReference>
<evidence type="ECO:0000313" key="3">
    <source>
        <dbReference type="Proteomes" id="UP000251144"/>
    </source>
</evidence>
<reference evidence="2 3" key="1">
    <citation type="submission" date="2018-02" db="EMBL/GenBank/DDBJ databases">
        <title>Complete genome sequencing of Faecalibacterium prausnitzii strains isolated from the human gut.</title>
        <authorList>
            <person name="Fitzgerald B.C."/>
            <person name="Shkoporov A.N."/>
            <person name="Ross P.R."/>
            <person name="Hill C."/>
        </authorList>
    </citation>
    <scope>NUCLEOTIDE SEQUENCE [LARGE SCALE GENOMIC DNA]</scope>
    <source>
        <strain evidence="2 3">APC942/32-1</strain>
    </source>
</reference>
<dbReference type="OrthoDB" id="1860411at2"/>
<accession>A0A329TVW0</accession>
<feature type="chain" id="PRO_5016291275" evidence="1">
    <location>
        <begin position="38"/>
        <end position="207"/>
    </location>
</feature>
<gene>
    <name evidence="2" type="ORF">C4N26_10825</name>
</gene>
<organism evidence="2 3">
    <name type="scientific">Faecalibacterium prausnitzii</name>
    <dbReference type="NCBI Taxonomy" id="853"/>
    <lineage>
        <taxon>Bacteria</taxon>
        <taxon>Bacillati</taxon>
        <taxon>Bacillota</taxon>
        <taxon>Clostridia</taxon>
        <taxon>Eubacteriales</taxon>
        <taxon>Oscillospiraceae</taxon>
        <taxon>Faecalibacterium</taxon>
    </lineage>
</organism>
<keyword evidence="1" id="KW-0732">Signal</keyword>
<name>A0A329TVW0_9FIRM</name>
<dbReference type="InterPro" id="IPR019546">
    <property type="entry name" value="TAT_signal_bac_arc"/>
</dbReference>